<feature type="region of interest" description="Disordered" evidence="1">
    <location>
        <begin position="1"/>
        <end position="26"/>
    </location>
</feature>
<sequence>MNHSMCIRSISPCDNTTYPSNNISRQTPLPSPMCSICVKL</sequence>
<name>A0A2P2JYP4_RHIMU</name>
<feature type="compositionally biased region" description="Polar residues" evidence="1">
    <location>
        <begin position="12"/>
        <end position="26"/>
    </location>
</feature>
<proteinExistence type="predicted"/>
<dbReference type="EMBL" id="GGEC01018082">
    <property type="protein sequence ID" value="MBW98565.1"/>
    <property type="molecule type" value="Transcribed_RNA"/>
</dbReference>
<protein>
    <submittedName>
        <fullName evidence="2">Uncharacterized protein</fullName>
    </submittedName>
</protein>
<reference evidence="2" key="1">
    <citation type="submission" date="2018-02" db="EMBL/GenBank/DDBJ databases">
        <title>Rhizophora mucronata_Transcriptome.</title>
        <authorList>
            <person name="Meera S.P."/>
            <person name="Sreeshan A."/>
            <person name="Augustine A."/>
        </authorList>
    </citation>
    <scope>NUCLEOTIDE SEQUENCE</scope>
    <source>
        <tissue evidence="2">Leaf</tissue>
    </source>
</reference>
<dbReference type="AlphaFoldDB" id="A0A2P2JYP4"/>
<evidence type="ECO:0000313" key="2">
    <source>
        <dbReference type="EMBL" id="MBW98565.1"/>
    </source>
</evidence>
<evidence type="ECO:0000256" key="1">
    <source>
        <dbReference type="SAM" id="MobiDB-lite"/>
    </source>
</evidence>
<organism evidence="2">
    <name type="scientific">Rhizophora mucronata</name>
    <name type="common">Asiatic mangrove</name>
    <dbReference type="NCBI Taxonomy" id="61149"/>
    <lineage>
        <taxon>Eukaryota</taxon>
        <taxon>Viridiplantae</taxon>
        <taxon>Streptophyta</taxon>
        <taxon>Embryophyta</taxon>
        <taxon>Tracheophyta</taxon>
        <taxon>Spermatophyta</taxon>
        <taxon>Magnoliopsida</taxon>
        <taxon>eudicotyledons</taxon>
        <taxon>Gunneridae</taxon>
        <taxon>Pentapetalae</taxon>
        <taxon>rosids</taxon>
        <taxon>fabids</taxon>
        <taxon>Malpighiales</taxon>
        <taxon>Rhizophoraceae</taxon>
        <taxon>Rhizophora</taxon>
    </lineage>
</organism>
<accession>A0A2P2JYP4</accession>